<evidence type="ECO:0000259" key="5">
    <source>
        <dbReference type="PROSITE" id="PS50893"/>
    </source>
</evidence>
<dbReference type="PANTHER" id="PTHR42798">
    <property type="entry name" value="LIPOPROTEIN-RELEASING SYSTEM ATP-BINDING PROTEIN LOLD"/>
    <property type="match status" value="1"/>
</dbReference>
<dbReference type="Gene3D" id="3.40.50.300">
    <property type="entry name" value="P-loop containing nucleotide triphosphate hydrolases"/>
    <property type="match status" value="1"/>
</dbReference>
<dbReference type="InterPro" id="IPR003439">
    <property type="entry name" value="ABC_transporter-like_ATP-bd"/>
</dbReference>
<dbReference type="Pfam" id="PF00005">
    <property type="entry name" value="ABC_tran"/>
    <property type="match status" value="1"/>
</dbReference>
<reference evidence="6" key="1">
    <citation type="submission" date="2018-12" db="EMBL/GenBank/DDBJ databases">
        <title>Novel natural products biosynthetic potential of the class Ktedonobacteria.</title>
        <authorList>
            <person name="Zheng Y."/>
            <person name="Saitou A."/>
            <person name="Wang C.M."/>
            <person name="Toyoda A."/>
            <person name="Minakuchi Y."/>
            <person name="Sekiguchi Y."/>
            <person name="Ueda K."/>
            <person name="Takano H."/>
            <person name="Sakai Y."/>
            <person name="Yokota A."/>
            <person name="Yabe S."/>
        </authorList>
    </citation>
    <scope>NUCLEOTIDE SEQUENCE</scope>
    <source>
        <strain evidence="6">COM3</strain>
    </source>
</reference>
<dbReference type="SMART" id="SM00382">
    <property type="entry name" value="AAA"/>
    <property type="match status" value="1"/>
</dbReference>
<dbReference type="InterPro" id="IPR027417">
    <property type="entry name" value="P-loop_NTPase"/>
</dbReference>
<dbReference type="GO" id="GO:0005524">
    <property type="term" value="F:ATP binding"/>
    <property type="evidence" value="ECO:0007669"/>
    <property type="project" value="UniProtKB-KW"/>
</dbReference>
<dbReference type="InterPro" id="IPR017911">
    <property type="entry name" value="MacB-like_ATP-bd"/>
</dbReference>
<keyword evidence="3" id="KW-0547">Nucleotide-binding</keyword>
<dbReference type="EMBL" id="AP019376">
    <property type="protein sequence ID" value="BBH87340.1"/>
    <property type="molecule type" value="Genomic_DNA"/>
</dbReference>
<sequence>MAFIQVEHVSKSYKLPTGNLSILHDLSFEIEAGEFVTITGPSGCGKTTLLALLGALDQPDSGTILVDGHSVHALGAVRAADYRRETIGFVFQLFYLLPNLSALENVMAPLLPYRRMLGFDLGKRAQELLEQVGLASRMGHTPARLSGGEQQRVAIARALINQPKVLLADEPTGNLDPETGREILELLREQQRQGKQTLVMVTHDHEIADIADRTLSLLKLVKAE</sequence>
<gene>
    <name evidence="6" type="ORF">KTC_20910</name>
</gene>
<dbReference type="AlphaFoldDB" id="A0A455SIE7"/>
<evidence type="ECO:0000256" key="2">
    <source>
        <dbReference type="ARBA" id="ARBA00022448"/>
    </source>
</evidence>
<dbReference type="GO" id="GO:0016887">
    <property type="term" value="F:ATP hydrolysis activity"/>
    <property type="evidence" value="ECO:0007669"/>
    <property type="project" value="InterPro"/>
</dbReference>
<evidence type="ECO:0000256" key="4">
    <source>
        <dbReference type="ARBA" id="ARBA00022840"/>
    </source>
</evidence>
<dbReference type="CDD" id="cd03255">
    <property type="entry name" value="ABC_MJ0796_LolCDE_FtsE"/>
    <property type="match status" value="1"/>
</dbReference>
<dbReference type="PROSITE" id="PS00211">
    <property type="entry name" value="ABC_TRANSPORTER_1"/>
    <property type="match status" value="1"/>
</dbReference>
<dbReference type="GO" id="GO:0022857">
    <property type="term" value="F:transmembrane transporter activity"/>
    <property type="evidence" value="ECO:0007669"/>
    <property type="project" value="UniProtKB-ARBA"/>
</dbReference>
<dbReference type="FunFam" id="3.40.50.300:FF:000032">
    <property type="entry name" value="Export ABC transporter ATP-binding protein"/>
    <property type="match status" value="1"/>
</dbReference>
<protein>
    <submittedName>
        <fullName evidence="6">ABC transporter ATP-binding protein</fullName>
    </submittedName>
</protein>
<evidence type="ECO:0000256" key="1">
    <source>
        <dbReference type="ARBA" id="ARBA00005417"/>
    </source>
</evidence>
<proteinExistence type="inferred from homology"/>
<dbReference type="PROSITE" id="PS50893">
    <property type="entry name" value="ABC_TRANSPORTER_2"/>
    <property type="match status" value="1"/>
</dbReference>
<keyword evidence="2" id="KW-0813">Transport</keyword>
<name>A0A455SIE7_9CHLR</name>
<organism evidence="6">
    <name type="scientific">Thermosporothrix sp. COM3</name>
    <dbReference type="NCBI Taxonomy" id="2490863"/>
    <lineage>
        <taxon>Bacteria</taxon>
        <taxon>Bacillati</taxon>
        <taxon>Chloroflexota</taxon>
        <taxon>Ktedonobacteria</taxon>
        <taxon>Ktedonobacterales</taxon>
        <taxon>Thermosporotrichaceae</taxon>
        <taxon>Thermosporothrix</taxon>
    </lineage>
</organism>
<dbReference type="InterPro" id="IPR017871">
    <property type="entry name" value="ABC_transporter-like_CS"/>
</dbReference>
<evidence type="ECO:0000256" key="3">
    <source>
        <dbReference type="ARBA" id="ARBA00022741"/>
    </source>
</evidence>
<keyword evidence="4 6" id="KW-0067">ATP-binding</keyword>
<dbReference type="GO" id="GO:0098796">
    <property type="term" value="C:membrane protein complex"/>
    <property type="evidence" value="ECO:0007669"/>
    <property type="project" value="UniProtKB-ARBA"/>
</dbReference>
<dbReference type="PANTHER" id="PTHR42798:SF7">
    <property type="entry name" value="ALPHA-D-RIBOSE 1-METHYLPHOSPHONATE 5-TRIPHOSPHATE SYNTHASE SUBUNIT PHNL"/>
    <property type="match status" value="1"/>
</dbReference>
<feature type="domain" description="ABC transporter" evidence="5">
    <location>
        <begin position="4"/>
        <end position="223"/>
    </location>
</feature>
<dbReference type="InterPro" id="IPR003593">
    <property type="entry name" value="AAA+_ATPase"/>
</dbReference>
<comment type="similarity">
    <text evidence="1">Belongs to the ABC transporter superfamily.</text>
</comment>
<evidence type="ECO:0000313" key="6">
    <source>
        <dbReference type="EMBL" id="BBH87340.1"/>
    </source>
</evidence>
<dbReference type="SUPFAM" id="SSF52540">
    <property type="entry name" value="P-loop containing nucleoside triphosphate hydrolases"/>
    <property type="match status" value="1"/>
</dbReference>
<accession>A0A455SIE7</accession>